<reference evidence="2" key="1">
    <citation type="journal article" date="2014" name="Front. Microbiol.">
        <title>High frequency of phylogenetically diverse reductive dehalogenase-homologous genes in deep subseafloor sedimentary metagenomes.</title>
        <authorList>
            <person name="Kawai M."/>
            <person name="Futagami T."/>
            <person name="Toyoda A."/>
            <person name="Takaki Y."/>
            <person name="Nishi S."/>
            <person name="Hori S."/>
            <person name="Arai W."/>
            <person name="Tsubouchi T."/>
            <person name="Morono Y."/>
            <person name="Uchiyama I."/>
            <person name="Ito T."/>
            <person name="Fujiyama A."/>
            <person name="Inagaki F."/>
            <person name="Takami H."/>
        </authorList>
    </citation>
    <scope>NUCLEOTIDE SEQUENCE</scope>
    <source>
        <strain evidence="2">Expedition CK06-06</strain>
    </source>
</reference>
<comment type="caution">
    <text evidence="2">The sequence shown here is derived from an EMBL/GenBank/DDBJ whole genome shotgun (WGS) entry which is preliminary data.</text>
</comment>
<organism evidence="2">
    <name type="scientific">marine sediment metagenome</name>
    <dbReference type="NCBI Taxonomy" id="412755"/>
    <lineage>
        <taxon>unclassified sequences</taxon>
        <taxon>metagenomes</taxon>
        <taxon>ecological metagenomes</taxon>
    </lineage>
</organism>
<name>X0VTJ6_9ZZZZ</name>
<accession>X0VTJ6</accession>
<protein>
    <submittedName>
        <fullName evidence="2">Uncharacterized protein</fullName>
    </submittedName>
</protein>
<dbReference type="EMBL" id="BARS01037815">
    <property type="protein sequence ID" value="GAG15783.1"/>
    <property type="molecule type" value="Genomic_DNA"/>
</dbReference>
<dbReference type="AlphaFoldDB" id="X0VTJ6"/>
<feature type="compositionally biased region" description="Basic and acidic residues" evidence="1">
    <location>
        <begin position="1"/>
        <end position="10"/>
    </location>
</feature>
<feature type="region of interest" description="Disordered" evidence="1">
    <location>
        <begin position="1"/>
        <end position="29"/>
    </location>
</feature>
<feature type="non-terminal residue" evidence="2">
    <location>
        <position position="1"/>
    </location>
</feature>
<evidence type="ECO:0000313" key="2">
    <source>
        <dbReference type="EMBL" id="GAG15783.1"/>
    </source>
</evidence>
<gene>
    <name evidence="2" type="ORF">S01H1_57939</name>
</gene>
<sequence length="29" mass="3299">YCASLEKHNAEQPVQRHLRDGPGVAPLRR</sequence>
<proteinExistence type="predicted"/>
<evidence type="ECO:0000256" key="1">
    <source>
        <dbReference type="SAM" id="MobiDB-lite"/>
    </source>
</evidence>